<keyword evidence="1" id="KW-1133">Transmembrane helix</keyword>
<keyword evidence="2" id="KW-0732">Signal</keyword>
<dbReference type="RefSeq" id="WP_100560316.1">
    <property type="nucleotide sequence ID" value="NZ_JACIJG010000024.1"/>
</dbReference>
<feature type="signal peptide" evidence="2">
    <location>
        <begin position="1"/>
        <end position="20"/>
    </location>
</feature>
<proteinExistence type="predicted"/>
<feature type="transmembrane region" description="Helical" evidence="1">
    <location>
        <begin position="643"/>
        <end position="666"/>
    </location>
</feature>
<keyword evidence="1" id="KW-0812">Transmembrane</keyword>
<feature type="transmembrane region" description="Helical" evidence="1">
    <location>
        <begin position="521"/>
        <end position="543"/>
    </location>
</feature>
<keyword evidence="4" id="KW-1185">Reference proteome</keyword>
<evidence type="ECO:0000313" key="4">
    <source>
        <dbReference type="Proteomes" id="UP000555546"/>
    </source>
</evidence>
<protein>
    <submittedName>
        <fullName evidence="3">Conjugal transfer/type IV secretion protein DotA/TraY</fullName>
    </submittedName>
</protein>
<evidence type="ECO:0000256" key="2">
    <source>
        <dbReference type="SAM" id="SignalP"/>
    </source>
</evidence>
<organism evidence="3 4">
    <name type="scientific">Brucella daejeonensis</name>
    <dbReference type="NCBI Taxonomy" id="659015"/>
    <lineage>
        <taxon>Bacteria</taxon>
        <taxon>Pseudomonadati</taxon>
        <taxon>Pseudomonadota</taxon>
        <taxon>Alphaproteobacteria</taxon>
        <taxon>Hyphomicrobiales</taxon>
        <taxon>Brucellaceae</taxon>
        <taxon>Brucella/Ochrobactrum group</taxon>
        <taxon>Brucella</taxon>
    </lineage>
</organism>
<evidence type="ECO:0000256" key="1">
    <source>
        <dbReference type="SAM" id="Phobius"/>
    </source>
</evidence>
<dbReference type="InterPro" id="IPR027628">
    <property type="entry name" value="DotA_TraY"/>
</dbReference>
<feature type="transmembrane region" description="Helical" evidence="1">
    <location>
        <begin position="596"/>
        <end position="623"/>
    </location>
</feature>
<dbReference type="AlphaFoldDB" id="A0A7W9EN69"/>
<accession>A0A7W9EN69</accession>
<gene>
    <name evidence="3" type="ORF">FHS76_004073</name>
</gene>
<feature type="transmembrane region" description="Helical" evidence="1">
    <location>
        <begin position="549"/>
        <end position="575"/>
    </location>
</feature>
<sequence length="732" mass="78743">MNRVGLLATFWMISASVAHADDINIADIIKGEGDARSNSFLNMIFGPLFTGPNDETLISSLIANFNVLFFAIAAILFIYNVVVGVTETAHEGEILGRRHSAMWVPLRTILAVGALIPMPTGYNAAQHGIAYMVNVSTATASFFWNETVDLIVEQRLPVVGGDYDALDGQFLQGLWRAELCQAVYNLEVSKGGDGLDGISRGSWRTVSGVPQMAYSLPNSYGACGIVSLPGQTTGFQRLAEAAGKSYNDYIQAMQQAVTKTADSFSGTAAQLAQAISKREQLPAYRDLRKDLNDWRKQHADILKQYIGDDKLQKAGKDVAEADDPLQVTPVGDSQSQALAGNLKNGGWLQAGFYYQLIARLSADSNSVATALPKVTPGGAIGAASNPGGSVRNAIASQYADNNWYLLGSADGDAKKFLDQISATYNGTVEWWNESVARSGIRAFVNERVAFADSGGDISDWMPSAGSLYEALEFLNPMRPTNDPMIGLVTFGTQVTFYTTAAIIALSVLAVVPYVGTGITVLSNFVGWVISGIGAMGMFLAFVLPMVPMVTWVIGIGAFFLLVMEAIFAAPLWAIAHLSMEGKGMGGSQARRGYVMVLALTLTPVLMLFGLLLGMILFRIMGVLINGGLYYALTSAQSLVGDSFVSLAWFLGIFVVMFFMAAVYLVIIERSFSLIAEFPGRVFRWFDHIGDDLDAHSAMRANIAAMGTTKELGRLSEGAKHIPTTVGKLLPRK</sequence>
<comment type="caution">
    <text evidence="3">The sequence shown here is derived from an EMBL/GenBank/DDBJ whole genome shotgun (WGS) entry which is preliminary data.</text>
</comment>
<keyword evidence="1" id="KW-0472">Membrane</keyword>
<dbReference type="Proteomes" id="UP000555546">
    <property type="component" value="Unassembled WGS sequence"/>
</dbReference>
<feature type="transmembrane region" description="Helical" evidence="1">
    <location>
        <begin position="494"/>
        <end position="514"/>
    </location>
</feature>
<feature type="transmembrane region" description="Helical" evidence="1">
    <location>
        <begin position="57"/>
        <end position="83"/>
    </location>
</feature>
<feature type="chain" id="PRO_5030743741" evidence="2">
    <location>
        <begin position="21"/>
        <end position="732"/>
    </location>
</feature>
<evidence type="ECO:0000313" key="3">
    <source>
        <dbReference type="EMBL" id="MBB5704157.1"/>
    </source>
</evidence>
<dbReference type="GeneID" id="301932009"/>
<feature type="transmembrane region" description="Helical" evidence="1">
    <location>
        <begin position="104"/>
        <end position="122"/>
    </location>
</feature>
<name>A0A7W9EN69_9HYPH</name>
<reference evidence="3 4" key="1">
    <citation type="submission" date="2020-08" db="EMBL/GenBank/DDBJ databases">
        <title>Genomic Encyclopedia of Type Strains, Phase IV (KMG-IV): sequencing the most valuable type-strain genomes for metagenomic binning, comparative biology and taxonomic classification.</title>
        <authorList>
            <person name="Goeker M."/>
        </authorList>
    </citation>
    <scope>NUCLEOTIDE SEQUENCE [LARGE SCALE GENOMIC DNA]</scope>
    <source>
        <strain evidence="3 4">DSM 26944</strain>
    </source>
</reference>
<dbReference type="EMBL" id="JACIJG010000024">
    <property type="protein sequence ID" value="MBB5704157.1"/>
    <property type="molecule type" value="Genomic_DNA"/>
</dbReference>
<dbReference type="NCBIfam" id="TIGR04346">
    <property type="entry name" value="DotA_TraY"/>
    <property type="match status" value="1"/>
</dbReference>